<sequence length="471" mass="52850">MACTQWILKNQKKSPKTGNRDQFSQYVLVLYFTRVLSPLPQGGGRVPEGSQYYNEEVGLGFVGSYLAGLNVPQPLHKIFGEEFSGFRGSHRRHSGQAPFNTNVPSLSHDLYHPLSVSIGYFSLCKVHNLNVAHGLHRFVLTSTLGTGSSQLRSNPNFLLGTFGGIESTSPRELSYKIRYNIIVLVMVQYCGPYLLVVTIYRGRRKAQARCQHDPQHFNLIVQLLLAEILSGRFEGFYGGQALRAAVNVRLTEREVGDLQCRIDITFPSLWSWLVPSMLNGLNSRLLSLSCKRLRVMLSHIVSAYIVAQPSSPAVYSPDSLTFSNMEGDNGFEVGSMFISSAVRLLALPRPPSSHQPTSHSYDPLNCSKRRRNPKVSWPQLVQYKGVWINFDLDISTYRYPVQMSSNVSSKSRLKKSDSTEEVIMPTTLGLIDELGSEVYVLAQVQDPEQEGVPLFCCLGMRTFQHLDGKWY</sequence>
<organism evidence="1 2">
    <name type="scientific">Pluteus cervinus</name>
    <dbReference type="NCBI Taxonomy" id="181527"/>
    <lineage>
        <taxon>Eukaryota</taxon>
        <taxon>Fungi</taxon>
        <taxon>Dikarya</taxon>
        <taxon>Basidiomycota</taxon>
        <taxon>Agaricomycotina</taxon>
        <taxon>Agaricomycetes</taxon>
        <taxon>Agaricomycetidae</taxon>
        <taxon>Agaricales</taxon>
        <taxon>Pluteineae</taxon>
        <taxon>Pluteaceae</taxon>
        <taxon>Pluteus</taxon>
    </lineage>
</organism>
<reference evidence="1 2" key="1">
    <citation type="journal article" date="2019" name="Nat. Ecol. Evol.">
        <title>Megaphylogeny resolves global patterns of mushroom evolution.</title>
        <authorList>
            <person name="Varga T."/>
            <person name="Krizsan K."/>
            <person name="Foldi C."/>
            <person name="Dima B."/>
            <person name="Sanchez-Garcia M."/>
            <person name="Sanchez-Ramirez S."/>
            <person name="Szollosi G.J."/>
            <person name="Szarkandi J.G."/>
            <person name="Papp V."/>
            <person name="Albert L."/>
            <person name="Andreopoulos W."/>
            <person name="Angelini C."/>
            <person name="Antonin V."/>
            <person name="Barry K.W."/>
            <person name="Bougher N.L."/>
            <person name="Buchanan P."/>
            <person name="Buyck B."/>
            <person name="Bense V."/>
            <person name="Catcheside P."/>
            <person name="Chovatia M."/>
            <person name="Cooper J."/>
            <person name="Damon W."/>
            <person name="Desjardin D."/>
            <person name="Finy P."/>
            <person name="Geml J."/>
            <person name="Haridas S."/>
            <person name="Hughes K."/>
            <person name="Justo A."/>
            <person name="Karasinski D."/>
            <person name="Kautmanova I."/>
            <person name="Kiss B."/>
            <person name="Kocsube S."/>
            <person name="Kotiranta H."/>
            <person name="LaButti K.M."/>
            <person name="Lechner B.E."/>
            <person name="Liimatainen K."/>
            <person name="Lipzen A."/>
            <person name="Lukacs Z."/>
            <person name="Mihaltcheva S."/>
            <person name="Morgado L.N."/>
            <person name="Niskanen T."/>
            <person name="Noordeloos M.E."/>
            <person name="Ohm R.A."/>
            <person name="Ortiz-Santana B."/>
            <person name="Ovrebo C."/>
            <person name="Racz N."/>
            <person name="Riley R."/>
            <person name="Savchenko A."/>
            <person name="Shiryaev A."/>
            <person name="Soop K."/>
            <person name="Spirin V."/>
            <person name="Szebenyi C."/>
            <person name="Tomsovsky M."/>
            <person name="Tulloss R.E."/>
            <person name="Uehling J."/>
            <person name="Grigoriev I.V."/>
            <person name="Vagvolgyi C."/>
            <person name="Papp T."/>
            <person name="Martin F.M."/>
            <person name="Miettinen O."/>
            <person name="Hibbett D.S."/>
            <person name="Nagy L.G."/>
        </authorList>
    </citation>
    <scope>NUCLEOTIDE SEQUENCE [LARGE SCALE GENOMIC DNA]</scope>
    <source>
        <strain evidence="1 2">NL-1719</strain>
    </source>
</reference>
<accession>A0ACD3A9W6</accession>
<proteinExistence type="predicted"/>
<keyword evidence="2" id="KW-1185">Reference proteome</keyword>
<dbReference type="Proteomes" id="UP000308600">
    <property type="component" value="Unassembled WGS sequence"/>
</dbReference>
<dbReference type="EMBL" id="ML208580">
    <property type="protein sequence ID" value="TFK62451.1"/>
    <property type="molecule type" value="Genomic_DNA"/>
</dbReference>
<gene>
    <name evidence="1" type="ORF">BDN72DRAFT_862818</name>
</gene>
<evidence type="ECO:0000313" key="1">
    <source>
        <dbReference type="EMBL" id="TFK62451.1"/>
    </source>
</evidence>
<evidence type="ECO:0000313" key="2">
    <source>
        <dbReference type="Proteomes" id="UP000308600"/>
    </source>
</evidence>
<protein>
    <submittedName>
        <fullName evidence="1">Uncharacterized protein</fullName>
    </submittedName>
</protein>
<name>A0ACD3A9W6_9AGAR</name>